<dbReference type="GO" id="GO:0005576">
    <property type="term" value="C:extracellular region"/>
    <property type="evidence" value="ECO:0007669"/>
    <property type="project" value="UniProtKB-SubCell"/>
</dbReference>
<evidence type="ECO:0000256" key="6">
    <source>
        <dbReference type="ARBA" id="ARBA00022737"/>
    </source>
</evidence>
<evidence type="ECO:0000313" key="14">
    <source>
        <dbReference type="Proteomes" id="UP000001593"/>
    </source>
</evidence>
<dbReference type="PANTHER" id="PTHR47333">
    <property type="entry name" value="VON WILLEBRAND FACTOR C AND EGF DOMAIN-CONTAINING PROTEIN"/>
    <property type="match status" value="1"/>
</dbReference>
<evidence type="ECO:0000256" key="4">
    <source>
        <dbReference type="ARBA" id="ARBA00022536"/>
    </source>
</evidence>
<reference evidence="13 14" key="1">
    <citation type="journal article" date="2007" name="Science">
        <title>Sea anemone genome reveals ancestral eumetazoan gene repertoire and genomic organization.</title>
        <authorList>
            <person name="Putnam N.H."/>
            <person name="Srivastava M."/>
            <person name="Hellsten U."/>
            <person name="Dirks B."/>
            <person name="Chapman J."/>
            <person name="Salamov A."/>
            <person name="Terry A."/>
            <person name="Shapiro H."/>
            <person name="Lindquist E."/>
            <person name="Kapitonov V.V."/>
            <person name="Jurka J."/>
            <person name="Genikhovich G."/>
            <person name="Grigoriev I.V."/>
            <person name="Lucas S.M."/>
            <person name="Steele R.E."/>
            <person name="Finnerty J.R."/>
            <person name="Technau U."/>
            <person name="Martindale M.Q."/>
            <person name="Rokhsar D.S."/>
        </authorList>
    </citation>
    <scope>NUCLEOTIDE SEQUENCE [LARGE SCALE GENOMIC DNA]</scope>
    <source>
        <strain evidence="14">CH2 X CH6</strain>
    </source>
</reference>
<gene>
    <name evidence="13" type="ORF">NEMVEDRAFT_v1g243799</name>
</gene>
<dbReference type="Gene3D" id="2.60.60.20">
    <property type="entry name" value="PLAT/LH2 domain"/>
    <property type="match status" value="1"/>
</dbReference>
<feature type="domain" description="EGF-like" evidence="11">
    <location>
        <begin position="155"/>
        <end position="193"/>
    </location>
</feature>
<dbReference type="HOGENOM" id="CLU_859376_0_0_1"/>
<dbReference type="InterPro" id="IPR001881">
    <property type="entry name" value="EGF-like_Ca-bd_dom"/>
</dbReference>
<dbReference type="SUPFAM" id="SSF49723">
    <property type="entry name" value="Lipase/lipooxygenase domain (PLAT/LH2 domain)"/>
    <property type="match status" value="1"/>
</dbReference>
<feature type="chain" id="PRO_5002711866" evidence="10">
    <location>
        <begin position="21"/>
        <end position="324"/>
    </location>
</feature>
<name>A7S9P5_NEMVE</name>
<comment type="similarity">
    <text evidence="2">Belongs to the EGF domain peptide family.</text>
</comment>
<keyword evidence="3" id="KW-0964">Secreted</keyword>
<dbReference type="InterPro" id="IPR001024">
    <property type="entry name" value="PLAT/LH2_dom"/>
</dbReference>
<dbReference type="KEGG" id="nve:5511169"/>
<feature type="disulfide bond" evidence="9">
    <location>
        <begin position="289"/>
        <end position="306"/>
    </location>
</feature>
<evidence type="ECO:0000256" key="2">
    <source>
        <dbReference type="ARBA" id="ARBA00006373"/>
    </source>
</evidence>
<feature type="domain" description="EGF-like" evidence="11">
    <location>
        <begin position="238"/>
        <end position="278"/>
    </location>
</feature>
<proteinExistence type="inferred from homology"/>
<dbReference type="AlphaFoldDB" id="A7S9P5"/>
<comment type="caution">
    <text evidence="9">Lacks conserved residue(s) required for the propagation of feature annotation.</text>
</comment>
<protein>
    <submittedName>
        <fullName evidence="13">Uncharacterized protein</fullName>
    </submittedName>
</protein>
<comment type="subcellular location">
    <subcellularLocation>
        <location evidence="1">Secreted</location>
    </subcellularLocation>
</comment>
<sequence length="324" mass="36144">MAKLYLVAIAFAVFIQSSRGKRYDVWTKTTDGSFHRGFGTNDNVFISVTGIKDGKTVETGFHQLSGPGDRFEKGNLDKFIIDTSDVGKITSITMRREKAYVIDDKWHLEYVKVGDGGIWSKIDYGDWIDSTGHRMKVSSCEPQPGTKKKNGYCEDLNECNENPSICGVDGKCYNLPGTYECLCKPGFEKRDGVCKDINECAQPNHGCQDKCVNTVGSYRCECNLGFKPLTAGSKRCKNINECQENRPCVSPAVCMDTVGSYYCKCPDGYEADGPHRCKDVNECMTFHECDYQTSECVNQPVGSYTCKCRQGFKPSLKSPRLVCE</sequence>
<evidence type="ECO:0000256" key="1">
    <source>
        <dbReference type="ARBA" id="ARBA00004613"/>
    </source>
</evidence>
<accession>A7S9P5</accession>
<keyword evidence="5 10" id="KW-0732">Signal</keyword>
<feature type="domain" description="EGF-like" evidence="11">
    <location>
        <begin position="196"/>
        <end position="232"/>
    </location>
</feature>
<evidence type="ECO:0000256" key="9">
    <source>
        <dbReference type="PROSITE-ProRule" id="PRU00076"/>
    </source>
</evidence>
<evidence type="ECO:0000256" key="3">
    <source>
        <dbReference type="ARBA" id="ARBA00022525"/>
    </source>
</evidence>
<dbReference type="GO" id="GO:0005509">
    <property type="term" value="F:calcium ion binding"/>
    <property type="evidence" value="ECO:0007669"/>
    <property type="project" value="InterPro"/>
</dbReference>
<dbReference type="SMART" id="SM00181">
    <property type="entry name" value="EGF"/>
    <property type="match status" value="4"/>
</dbReference>
<dbReference type="InterPro" id="IPR036392">
    <property type="entry name" value="PLAT/LH2_dom_sf"/>
</dbReference>
<dbReference type="PROSITE" id="PS01186">
    <property type="entry name" value="EGF_2"/>
    <property type="match status" value="1"/>
</dbReference>
<dbReference type="InterPro" id="IPR018097">
    <property type="entry name" value="EGF_Ca-bd_CS"/>
</dbReference>
<feature type="domain" description="PLAT" evidence="12">
    <location>
        <begin position="21"/>
        <end position="142"/>
    </location>
</feature>
<organism evidence="13 14">
    <name type="scientific">Nematostella vectensis</name>
    <name type="common">Starlet sea anemone</name>
    <dbReference type="NCBI Taxonomy" id="45351"/>
    <lineage>
        <taxon>Eukaryota</taxon>
        <taxon>Metazoa</taxon>
        <taxon>Cnidaria</taxon>
        <taxon>Anthozoa</taxon>
        <taxon>Hexacorallia</taxon>
        <taxon>Actiniaria</taxon>
        <taxon>Edwardsiidae</taxon>
        <taxon>Nematostella</taxon>
    </lineage>
</organism>
<feature type="non-terminal residue" evidence="13">
    <location>
        <position position="1"/>
    </location>
</feature>
<dbReference type="Gene3D" id="2.10.25.10">
    <property type="entry name" value="Laminin"/>
    <property type="match status" value="4"/>
</dbReference>
<dbReference type="Pfam" id="PF07645">
    <property type="entry name" value="EGF_CA"/>
    <property type="match status" value="4"/>
</dbReference>
<dbReference type="SMART" id="SM00179">
    <property type="entry name" value="EGF_CA"/>
    <property type="match status" value="4"/>
</dbReference>
<dbReference type="PROSITE" id="PS00010">
    <property type="entry name" value="ASX_HYDROXYL"/>
    <property type="match status" value="3"/>
</dbReference>
<keyword evidence="7 9" id="KW-1015">Disulfide bond</keyword>
<evidence type="ECO:0000256" key="7">
    <source>
        <dbReference type="ARBA" id="ARBA00023157"/>
    </source>
</evidence>
<dbReference type="PROSITE" id="PS50095">
    <property type="entry name" value="PLAT"/>
    <property type="match status" value="1"/>
</dbReference>
<dbReference type="EMBL" id="DS469605">
    <property type="protein sequence ID" value="EDO39544.1"/>
    <property type="molecule type" value="Genomic_DNA"/>
</dbReference>
<dbReference type="FunFam" id="2.10.25.10:FF:000038">
    <property type="entry name" value="Fibrillin 2"/>
    <property type="match status" value="1"/>
</dbReference>
<feature type="domain" description="EGF-like" evidence="11">
    <location>
        <begin position="279"/>
        <end position="318"/>
    </location>
</feature>
<evidence type="ECO:0000256" key="8">
    <source>
        <dbReference type="ARBA" id="ARBA00023180"/>
    </source>
</evidence>
<keyword evidence="14" id="KW-1185">Reference proteome</keyword>
<dbReference type="FunFam" id="2.10.25.10:FF:000119">
    <property type="entry name" value="vitamin K-dependent protein S"/>
    <property type="match status" value="1"/>
</dbReference>
<dbReference type="CDD" id="cd00054">
    <property type="entry name" value="EGF_CA"/>
    <property type="match status" value="4"/>
</dbReference>
<dbReference type="InterPro" id="IPR000152">
    <property type="entry name" value="EGF-type_Asp/Asn_hydroxyl_site"/>
</dbReference>
<keyword evidence="6" id="KW-0677">Repeat</keyword>
<dbReference type="InterPro" id="IPR000742">
    <property type="entry name" value="EGF"/>
</dbReference>
<keyword evidence="4 9" id="KW-0245">EGF-like domain</keyword>
<dbReference type="Pfam" id="PF01477">
    <property type="entry name" value="PLAT"/>
    <property type="match status" value="1"/>
</dbReference>
<feature type="signal peptide" evidence="10">
    <location>
        <begin position="1"/>
        <end position="20"/>
    </location>
</feature>
<evidence type="ECO:0000256" key="5">
    <source>
        <dbReference type="ARBA" id="ARBA00022729"/>
    </source>
</evidence>
<dbReference type="eggNOG" id="KOG4193">
    <property type="taxonomic scope" value="Eukaryota"/>
</dbReference>
<evidence type="ECO:0000256" key="10">
    <source>
        <dbReference type="SAM" id="SignalP"/>
    </source>
</evidence>
<dbReference type="InterPro" id="IPR049883">
    <property type="entry name" value="NOTCH1_EGF-like"/>
</dbReference>
<dbReference type="PROSITE" id="PS50026">
    <property type="entry name" value="EGF_3"/>
    <property type="match status" value="4"/>
</dbReference>
<dbReference type="PROSITE" id="PS01187">
    <property type="entry name" value="EGF_CA"/>
    <property type="match status" value="1"/>
</dbReference>
<evidence type="ECO:0000259" key="11">
    <source>
        <dbReference type="PROSITE" id="PS50026"/>
    </source>
</evidence>
<evidence type="ECO:0000313" key="13">
    <source>
        <dbReference type="EMBL" id="EDO39544.1"/>
    </source>
</evidence>
<dbReference type="SUPFAM" id="SSF57196">
    <property type="entry name" value="EGF/Laminin"/>
    <property type="match status" value="4"/>
</dbReference>
<dbReference type="InterPro" id="IPR052080">
    <property type="entry name" value="vWF_C/EGF_Fibrillin"/>
</dbReference>
<dbReference type="STRING" id="45351.A7S9P5"/>
<dbReference type="Proteomes" id="UP000001593">
    <property type="component" value="Unassembled WGS sequence"/>
</dbReference>
<evidence type="ECO:0000259" key="12">
    <source>
        <dbReference type="PROSITE" id="PS50095"/>
    </source>
</evidence>
<dbReference type="PANTHER" id="PTHR47333:SF4">
    <property type="entry name" value="EGF-LIKE DOMAIN-CONTAINING PROTEIN"/>
    <property type="match status" value="1"/>
</dbReference>
<keyword evidence="8" id="KW-0325">Glycoprotein</keyword>
<dbReference type="InParanoid" id="A7S9P5"/>